<gene>
    <name evidence="2" type="ORF">KC01_LOCUS36777</name>
</gene>
<reference evidence="2 3" key="1">
    <citation type="submission" date="2024-04" db="EMBL/GenBank/DDBJ databases">
        <authorList>
            <person name="Waldvogel A.-M."/>
            <person name="Schoenle A."/>
        </authorList>
    </citation>
    <scope>NUCLEOTIDE SEQUENCE [LARGE SCALE GENOMIC DNA]</scope>
</reference>
<name>A0AAV2MAA8_KNICA</name>
<evidence type="ECO:0000256" key="1">
    <source>
        <dbReference type="SAM" id="MobiDB-lite"/>
    </source>
</evidence>
<evidence type="ECO:0000313" key="3">
    <source>
        <dbReference type="Proteomes" id="UP001497482"/>
    </source>
</evidence>
<dbReference type="Proteomes" id="UP001497482">
    <property type="component" value="Chromosome 7"/>
</dbReference>
<keyword evidence="3" id="KW-1185">Reference proteome</keyword>
<accession>A0AAV2MAA8</accession>
<proteinExistence type="predicted"/>
<sequence>MQSPEDRAEERGGTMWRESVCLWRVWMQLWRMECLVVSLQSQGRGETRGKAQEWMDRGGAGWGGRERRGGGGGSLKSATYTCLCQSRVRAELDLPQPVFTELHFCQEDVHLKTRWTDLDSSKTDVEMMDKTWGCDVGTHSKA</sequence>
<dbReference type="AlphaFoldDB" id="A0AAV2MAA8"/>
<feature type="compositionally biased region" description="Basic and acidic residues" evidence="1">
    <location>
        <begin position="46"/>
        <end position="56"/>
    </location>
</feature>
<organism evidence="2 3">
    <name type="scientific">Knipowitschia caucasica</name>
    <name type="common">Caucasian dwarf goby</name>
    <name type="synonym">Pomatoschistus caucasicus</name>
    <dbReference type="NCBI Taxonomy" id="637954"/>
    <lineage>
        <taxon>Eukaryota</taxon>
        <taxon>Metazoa</taxon>
        <taxon>Chordata</taxon>
        <taxon>Craniata</taxon>
        <taxon>Vertebrata</taxon>
        <taxon>Euteleostomi</taxon>
        <taxon>Actinopterygii</taxon>
        <taxon>Neopterygii</taxon>
        <taxon>Teleostei</taxon>
        <taxon>Neoteleostei</taxon>
        <taxon>Acanthomorphata</taxon>
        <taxon>Gobiaria</taxon>
        <taxon>Gobiiformes</taxon>
        <taxon>Gobioidei</taxon>
        <taxon>Gobiidae</taxon>
        <taxon>Gobiinae</taxon>
        <taxon>Knipowitschia</taxon>
    </lineage>
</organism>
<protein>
    <submittedName>
        <fullName evidence="2">Uncharacterized protein</fullName>
    </submittedName>
</protein>
<dbReference type="EMBL" id="OZ035829">
    <property type="protein sequence ID" value="CAL1610114.1"/>
    <property type="molecule type" value="Genomic_DNA"/>
</dbReference>
<feature type="region of interest" description="Disordered" evidence="1">
    <location>
        <begin position="46"/>
        <end position="74"/>
    </location>
</feature>
<evidence type="ECO:0000313" key="2">
    <source>
        <dbReference type="EMBL" id="CAL1610114.1"/>
    </source>
</evidence>